<proteinExistence type="predicted"/>
<dbReference type="Gene3D" id="3.40.50.1110">
    <property type="entry name" value="SGNH hydrolase"/>
    <property type="match status" value="1"/>
</dbReference>
<feature type="domain" description="SGNH hydrolase-type esterase" evidence="2">
    <location>
        <begin position="91"/>
        <end position="213"/>
    </location>
</feature>
<reference evidence="3 4" key="1">
    <citation type="journal article" date="2015" name="Antonie Van Leeuwenhoek">
        <title>Bosea vaviloviae sp. nov., a new species of slow-growing rhizobia isolated from nodules of the relict species Vavilovia formosa (Stev.) Fed.</title>
        <authorList>
            <person name="Safronova V.I."/>
            <person name="Kuznetsova I.G."/>
            <person name="Sazanova A.L."/>
            <person name="Kimeklis A.K."/>
            <person name="Belimov A.A."/>
            <person name="Andronov E.E."/>
            <person name="Pinaev A.G."/>
            <person name="Chizhevskaya E.P."/>
            <person name="Pukhaev A.R."/>
            <person name="Popov K.P."/>
            <person name="Willems A."/>
            <person name="Tikhonovich I.A."/>
        </authorList>
    </citation>
    <scope>NUCLEOTIDE SEQUENCE [LARGE SCALE GENOMIC DNA]</scope>
    <source>
        <strain evidence="3 4">Vaf18</strain>
    </source>
</reference>
<dbReference type="OrthoDB" id="8355047at2"/>
<evidence type="ECO:0000313" key="4">
    <source>
        <dbReference type="Proteomes" id="UP000094969"/>
    </source>
</evidence>
<dbReference type="CDD" id="cd00229">
    <property type="entry name" value="SGNH_hydrolase"/>
    <property type="match status" value="1"/>
</dbReference>
<protein>
    <recommendedName>
        <fullName evidence="2">SGNH hydrolase-type esterase domain-containing protein</fullName>
    </recommendedName>
</protein>
<dbReference type="RefSeq" id="WP_069688648.1">
    <property type="nucleotide sequence ID" value="NZ_CP017147.1"/>
</dbReference>
<dbReference type="AlphaFoldDB" id="A0A1D7TWF1"/>
<dbReference type="InterPro" id="IPR013830">
    <property type="entry name" value="SGNH_hydro"/>
</dbReference>
<name>A0A1D7TWF1_9HYPH</name>
<dbReference type="GO" id="GO:0016788">
    <property type="term" value="F:hydrolase activity, acting on ester bonds"/>
    <property type="evidence" value="ECO:0007669"/>
    <property type="project" value="UniProtKB-ARBA"/>
</dbReference>
<keyword evidence="1" id="KW-0812">Transmembrane</keyword>
<evidence type="ECO:0000259" key="2">
    <source>
        <dbReference type="Pfam" id="PF13472"/>
    </source>
</evidence>
<dbReference type="STRING" id="1526658.BHK69_01980"/>
<accession>A0A1D7TWF1</accession>
<dbReference type="EMBL" id="CP017147">
    <property type="protein sequence ID" value="AOO79425.1"/>
    <property type="molecule type" value="Genomic_DNA"/>
</dbReference>
<sequence length="256" mass="27121">MIPRRLLDGALRLPPVLEGLGKIVLRHPLTLALIVLPLALLLGSLAGYGFGRAGSAPPYRATRLQAVTADLGRIEGDYLLAAGDSHIERWPTRKLCGLPLVNAGVSGATAGAYADFLAELPLPHPPRAVILTIGTNDANAKRFSDAYEAAMRFEASFEPLLGTLQRASHIVLVTGVPPIDTARAEGFSAEAAERIGALAESTCKATNGCLVANPFTPGLPMVDGVHYRDYAAVYRRIGPALCTALEREHAVTARSR</sequence>
<organism evidence="3 4">
    <name type="scientific">Bosea vaviloviae</name>
    <dbReference type="NCBI Taxonomy" id="1526658"/>
    <lineage>
        <taxon>Bacteria</taxon>
        <taxon>Pseudomonadati</taxon>
        <taxon>Pseudomonadota</taxon>
        <taxon>Alphaproteobacteria</taxon>
        <taxon>Hyphomicrobiales</taxon>
        <taxon>Boseaceae</taxon>
        <taxon>Bosea</taxon>
    </lineage>
</organism>
<gene>
    <name evidence="3" type="ORF">BHK69_01980</name>
</gene>
<feature type="transmembrane region" description="Helical" evidence="1">
    <location>
        <begin position="29"/>
        <end position="50"/>
    </location>
</feature>
<dbReference type="InterPro" id="IPR036514">
    <property type="entry name" value="SGNH_hydro_sf"/>
</dbReference>
<keyword evidence="1" id="KW-1133">Transmembrane helix</keyword>
<evidence type="ECO:0000313" key="3">
    <source>
        <dbReference type="EMBL" id="AOO79425.1"/>
    </source>
</evidence>
<dbReference type="Pfam" id="PF13472">
    <property type="entry name" value="Lipase_GDSL_2"/>
    <property type="match status" value="1"/>
</dbReference>
<dbReference type="SUPFAM" id="SSF52266">
    <property type="entry name" value="SGNH hydrolase"/>
    <property type="match status" value="1"/>
</dbReference>
<dbReference type="Proteomes" id="UP000094969">
    <property type="component" value="Chromosome"/>
</dbReference>
<dbReference type="KEGG" id="bvv:BHK69_01980"/>
<keyword evidence="4" id="KW-1185">Reference proteome</keyword>
<keyword evidence="1" id="KW-0472">Membrane</keyword>
<evidence type="ECO:0000256" key="1">
    <source>
        <dbReference type="SAM" id="Phobius"/>
    </source>
</evidence>